<feature type="region of interest" description="Disordered" evidence="1">
    <location>
        <begin position="471"/>
        <end position="497"/>
    </location>
</feature>
<keyword evidence="4" id="KW-1185">Reference proteome</keyword>
<sequence length="657" mass="72632">MAAIPSDDPNRGFSAPTTGSEPEIIEEHQEEAPTISHELAEESQNFEEKGAAQLEHGDVEVKNLGWNENASAVPPLVGGLKNEDTWTLIRRFDKQIFYVRSIKEPPLGMLDMNIADEEEFSPEKLRAHVERLYVSVFSQLFSFWKHIVRLRSWKEYQRTSAFLAVYTLAWLLDILGPTIIVFLMILIWSREARDICFPAAPPSLIDSKTGGIKKPAAGVLASDDSVTGAPEKYKGEAVEQEAHSFVTSLSTIVVSTAAGKHPQTDPDDDSVAPDPTQLTEEATEARQKSVGENPHAEHNRAKKPISNAVWDKARPTMHMLADFVDTWERFGNALSPAAPFHRHRPKLILIGVLVPMLFATWFTSPYMAIKGMGFAAGFGFFGDPIITPGLNLINRTYPRWQKYVELRNTVLRGVPTNAQLAITLLRIGEKNKAPLPPPPSSNVPPATVPHETAGEGLEHLEGVSQGEINEAIQPDPNIIHEDEHEEEEEKKKHKKSHRIMSFIRGTAKGGVTTALAADKAKAKAGAHHAKNRLGVVKGQEPYPLTGPIRFPARYKGKKGHAYITATATTPAVSWTTELGDVKPAWTVTIGDIEELKKMGGLGWKSKIIVGWAMGSEIVDGLMIRTKDGNEHHLTAVSMRDQLFNRLISMGSQMWEAW</sequence>
<keyword evidence="2" id="KW-0472">Membrane</keyword>
<feature type="transmembrane region" description="Helical" evidence="2">
    <location>
        <begin position="168"/>
        <end position="188"/>
    </location>
</feature>
<dbReference type="Pfam" id="PF11696">
    <property type="entry name" value="DUF3292"/>
    <property type="match status" value="1"/>
</dbReference>
<name>A0A8H4KIC8_9HYPO</name>
<dbReference type="PANTHER" id="PTHR38694:SF1">
    <property type="entry name" value="PEROXIN DOMAIN-CONTAINING PROTEIN"/>
    <property type="match status" value="1"/>
</dbReference>
<dbReference type="PANTHER" id="PTHR38694">
    <property type="entry name" value="CONSERVED EXPRESSED PROTEIN"/>
    <property type="match status" value="1"/>
</dbReference>
<organism evidence="3 4">
    <name type="scientific">Fusarium austroafricanum</name>
    <dbReference type="NCBI Taxonomy" id="2364996"/>
    <lineage>
        <taxon>Eukaryota</taxon>
        <taxon>Fungi</taxon>
        <taxon>Dikarya</taxon>
        <taxon>Ascomycota</taxon>
        <taxon>Pezizomycotina</taxon>
        <taxon>Sordariomycetes</taxon>
        <taxon>Hypocreomycetidae</taxon>
        <taxon>Hypocreales</taxon>
        <taxon>Nectriaceae</taxon>
        <taxon>Fusarium</taxon>
        <taxon>Fusarium concolor species complex</taxon>
    </lineage>
</organism>
<accession>A0A8H4KIC8</accession>
<feature type="transmembrane region" description="Helical" evidence="2">
    <location>
        <begin position="347"/>
        <end position="368"/>
    </location>
</feature>
<gene>
    <name evidence="3" type="ORF">F53441_7034</name>
</gene>
<feature type="region of interest" description="Disordered" evidence="1">
    <location>
        <begin position="258"/>
        <end position="305"/>
    </location>
</feature>
<feature type="region of interest" description="Disordered" evidence="1">
    <location>
        <begin position="1"/>
        <end position="34"/>
    </location>
</feature>
<keyword evidence="2" id="KW-1133">Transmembrane helix</keyword>
<comment type="caution">
    <text evidence="3">The sequence shown here is derived from an EMBL/GenBank/DDBJ whole genome shotgun (WGS) entry which is preliminary data.</text>
</comment>
<keyword evidence="2" id="KW-0812">Transmembrane</keyword>
<dbReference type="OrthoDB" id="1708389at2759"/>
<proteinExistence type="predicted"/>
<dbReference type="EMBL" id="JAADJG010000273">
    <property type="protein sequence ID" value="KAF4449739.1"/>
    <property type="molecule type" value="Genomic_DNA"/>
</dbReference>
<dbReference type="AlphaFoldDB" id="A0A8H4KIC8"/>
<evidence type="ECO:0000313" key="3">
    <source>
        <dbReference type="EMBL" id="KAF4449739.1"/>
    </source>
</evidence>
<dbReference type="InterPro" id="IPR021709">
    <property type="entry name" value="DUF3292"/>
</dbReference>
<evidence type="ECO:0000313" key="4">
    <source>
        <dbReference type="Proteomes" id="UP000605986"/>
    </source>
</evidence>
<protein>
    <submittedName>
        <fullName evidence="3">Uncharacterized protein</fullName>
    </submittedName>
</protein>
<evidence type="ECO:0000256" key="2">
    <source>
        <dbReference type="SAM" id="Phobius"/>
    </source>
</evidence>
<feature type="compositionally biased region" description="Basic and acidic residues" evidence="1">
    <location>
        <begin position="283"/>
        <end position="299"/>
    </location>
</feature>
<dbReference type="Proteomes" id="UP000605986">
    <property type="component" value="Unassembled WGS sequence"/>
</dbReference>
<feature type="region of interest" description="Disordered" evidence="1">
    <location>
        <begin position="431"/>
        <end position="451"/>
    </location>
</feature>
<evidence type="ECO:0000256" key="1">
    <source>
        <dbReference type="SAM" id="MobiDB-lite"/>
    </source>
</evidence>
<reference evidence="3" key="1">
    <citation type="submission" date="2020-01" db="EMBL/GenBank/DDBJ databases">
        <title>Identification and distribution of gene clusters putatively required for synthesis of sphingolipid metabolism inhibitors in phylogenetically diverse species of the filamentous fungus Fusarium.</title>
        <authorList>
            <person name="Kim H.-S."/>
            <person name="Busman M."/>
            <person name="Brown D.W."/>
            <person name="Divon H."/>
            <person name="Uhlig S."/>
            <person name="Proctor R.H."/>
        </authorList>
    </citation>
    <scope>NUCLEOTIDE SEQUENCE</scope>
    <source>
        <strain evidence="3">NRRL 53441</strain>
    </source>
</reference>